<feature type="transmembrane region" description="Helical" evidence="10">
    <location>
        <begin position="442"/>
        <end position="470"/>
    </location>
</feature>
<organism evidence="11 12">
    <name type="scientific">Nesidiocoris tenuis</name>
    <dbReference type="NCBI Taxonomy" id="355587"/>
    <lineage>
        <taxon>Eukaryota</taxon>
        <taxon>Metazoa</taxon>
        <taxon>Ecdysozoa</taxon>
        <taxon>Arthropoda</taxon>
        <taxon>Hexapoda</taxon>
        <taxon>Insecta</taxon>
        <taxon>Pterygota</taxon>
        <taxon>Neoptera</taxon>
        <taxon>Paraneoptera</taxon>
        <taxon>Hemiptera</taxon>
        <taxon>Heteroptera</taxon>
        <taxon>Panheteroptera</taxon>
        <taxon>Cimicomorpha</taxon>
        <taxon>Miridae</taxon>
        <taxon>Dicyphina</taxon>
        <taxon>Nesidiocoris</taxon>
    </lineage>
</organism>
<feature type="compositionally biased region" description="Polar residues" evidence="9">
    <location>
        <begin position="28"/>
        <end position="39"/>
    </location>
</feature>
<dbReference type="Proteomes" id="UP001307889">
    <property type="component" value="Chromosome 16"/>
</dbReference>
<feature type="transmembrane region" description="Helical" evidence="10">
    <location>
        <begin position="565"/>
        <end position="583"/>
    </location>
</feature>
<feature type="transmembrane region" description="Helical" evidence="10">
    <location>
        <begin position="174"/>
        <end position="201"/>
    </location>
</feature>
<accession>A0ABN7BIX7</accession>
<evidence type="ECO:0000256" key="6">
    <source>
        <dbReference type="ARBA" id="ARBA00022989"/>
    </source>
</evidence>
<feature type="transmembrane region" description="Helical" evidence="10">
    <location>
        <begin position="274"/>
        <end position="291"/>
    </location>
</feature>
<feature type="transmembrane region" description="Helical" evidence="10">
    <location>
        <begin position="303"/>
        <end position="330"/>
    </location>
</feature>
<dbReference type="InterPro" id="IPR000175">
    <property type="entry name" value="Na/ntran_symport"/>
</dbReference>
<keyword evidence="12" id="KW-1185">Reference proteome</keyword>
<evidence type="ECO:0000313" key="11">
    <source>
        <dbReference type="EMBL" id="BET03343.1"/>
    </source>
</evidence>
<feature type="transmembrane region" description="Helical" evidence="10">
    <location>
        <begin position="102"/>
        <end position="120"/>
    </location>
</feature>
<dbReference type="InterPro" id="IPR037272">
    <property type="entry name" value="SNS_sf"/>
</dbReference>
<dbReference type="SUPFAM" id="SSF161070">
    <property type="entry name" value="SNF-like"/>
    <property type="match status" value="1"/>
</dbReference>
<feature type="transmembrane region" description="Helical" evidence="10">
    <location>
        <begin position="521"/>
        <end position="544"/>
    </location>
</feature>
<dbReference type="PANTHER" id="PTHR11616:SF38">
    <property type="entry name" value="SODIUM-DEPENDENT DOPAMINE TRANSPORTER"/>
    <property type="match status" value="1"/>
</dbReference>
<comment type="similarity">
    <text evidence="2 8">Belongs to the sodium:neurotransmitter symporter (SNF) (TC 2.A.22) family.</text>
</comment>
<evidence type="ECO:0000256" key="2">
    <source>
        <dbReference type="ARBA" id="ARBA00006459"/>
    </source>
</evidence>
<protein>
    <recommendedName>
        <fullName evidence="8">Transporter</fullName>
    </recommendedName>
</protein>
<dbReference type="PROSITE" id="PS00610">
    <property type="entry name" value="NA_NEUROTRAN_SYMP_1"/>
    <property type="match status" value="1"/>
</dbReference>
<evidence type="ECO:0000256" key="1">
    <source>
        <dbReference type="ARBA" id="ARBA00004141"/>
    </source>
</evidence>
<keyword evidence="7 10" id="KW-0472">Membrane</keyword>
<feature type="transmembrane region" description="Helical" evidence="10">
    <location>
        <begin position="603"/>
        <end position="624"/>
    </location>
</feature>
<feature type="transmembrane region" description="Helical" evidence="10">
    <location>
        <begin position="490"/>
        <end position="515"/>
    </location>
</feature>
<evidence type="ECO:0000313" key="12">
    <source>
        <dbReference type="Proteomes" id="UP001307889"/>
    </source>
</evidence>
<keyword evidence="3 8" id="KW-0813">Transport</keyword>
<evidence type="ECO:0000256" key="10">
    <source>
        <dbReference type="SAM" id="Phobius"/>
    </source>
</evidence>
<evidence type="ECO:0000256" key="4">
    <source>
        <dbReference type="ARBA" id="ARBA00022692"/>
    </source>
</evidence>
<comment type="subcellular location">
    <subcellularLocation>
        <location evidence="1">Membrane</location>
        <topology evidence="1">Multi-pass membrane protein</topology>
    </subcellularLocation>
</comment>
<evidence type="ECO:0000256" key="8">
    <source>
        <dbReference type="RuleBase" id="RU003732"/>
    </source>
</evidence>
<dbReference type="EMBL" id="AP028924">
    <property type="protein sequence ID" value="BET03343.1"/>
    <property type="molecule type" value="Genomic_DNA"/>
</dbReference>
<evidence type="ECO:0000256" key="7">
    <source>
        <dbReference type="ARBA" id="ARBA00023136"/>
    </source>
</evidence>
<keyword evidence="6 10" id="KW-1133">Transmembrane helix</keyword>
<reference evidence="11 12" key="1">
    <citation type="submission" date="2023-09" db="EMBL/GenBank/DDBJ databases">
        <title>Nesidiocoris tenuis whole genome shotgun sequence.</title>
        <authorList>
            <person name="Shibata T."/>
            <person name="Shimoda M."/>
            <person name="Kobayashi T."/>
            <person name="Uehara T."/>
        </authorList>
    </citation>
    <scope>NUCLEOTIDE SEQUENCE [LARGE SCALE GENOMIC DNA]</scope>
    <source>
        <strain evidence="11 12">Japan</strain>
    </source>
</reference>
<dbReference type="Pfam" id="PF00209">
    <property type="entry name" value="SNF"/>
    <property type="match status" value="1"/>
</dbReference>
<evidence type="ECO:0000256" key="5">
    <source>
        <dbReference type="ARBA" id="ARBA00022847"/>
    </source>
</evidence>
<feature type="region of interest" description="Disordered" evidence="9">
    <location>
        <begin position="21"/>
        <end position="49"/>
    </location>
</feature>
<name>A0ABN7BIX7_9HEMI</name>
<dbReference type="PRINTS" id="PR00176">
    <property type="entry name" value="NANEUSMPORT"/>
</dbReference>
<sequence>MEEGEEAAQKKEEVTSTLAHYNLDDGYGSSNSSPHSYVQAQYCGPGKKGKKDYSSLALEDDADRRSLEMRLIDGVLTAKVVRPEAEDEDLPVRETWGRNADFLLSIIGFAVDLANVWRFPYLCYKNGGGAFLVPYTLMLVFGAIPLFYMELVLGQYNKLGPISVWKICPIFKGVGVCAVVVAFFVSFYYNVIIAWALYFLAESVVPQLPWMFCNNTWNSEDCRAQSYVQINDSAIFDWNVTRRGEETPAAEYFNRGVLQLNKSEGLHDLGVPRWQLAICVFVVYVMLYLSLFKGVKSTGKVVWLTATMPYVVLAILLVRGLMLPGALSGIKYYLQPEMSKLKETGVWVDAAVQIFFSVGAGFGVHLSYASYNNFNNNCFNDCIITSAVNSLTSFFSGFVIFTYLGFMSHKQGIPIDEVAAEGPGLVFQVYPEAVATLPGSHFWSVLFFFMLIMLGLDSGMGGLECIITGVIDEYGGYLRRTKYNKYTREIFTAVLVGTSFSVALLNVTPGGMYFFHLMDTYAGGLSLLCSALFEAIAVAWFYGMERFCQDVHEMLGWRPGIVWRILWKFVSPLLLSSVILASLFDSNTLSYKEYVYPPWAVGIGRTIGLTSFLMIPGLAILLMLRTPGTLREKFAIGISPVDEHAEIRATGNASRLKLRHWLYV</sequence>
<gene>
    <name evidence="11" type="ORF">NTJ_16161</name>
</gene>
<proteinExistence type="inferred from homology"/>
<keyword evidence="4 8" id="KW-0812">Transmembrane</keyword>
<feature type="transmembrane region" description="Helical" evidence="10">
    <location>
        <begin position="383"/>
        <end position="406"/>
    </location>
</feature>
<dbReference type="PROSITE" id="PS00754">
    <property type="entry name" value="NA_NEUROTRAN_SYMP_2"/>
    <property type="match status" value="1"/>
</dbReference>
<dbReference type="PROSITE" id="PS50267">
    <property type="entry name" value="NA_NEUROTRAN_SYMP_3"/>
    <property type="match status" value="1"/>
</dbReference>
<feature type="transmembrane region" description="Helical" evidence="10">
    <location>
        <begin position="350"/>
        <end position="371"/>
    </location>
</feature>
<evidence type="ECO:0000256" key="3">
    <source>
        <dbReference type="ARBA" id="ARBA00022448"/>
    </source>
</evidence>
<keyword evidence="5 8" id="KW-0769">Symport</keyword>
<evidence type="ECO:0000256" key="9">
    <source>
        <dbReference type="SAM" id="MobiDB-lite"/>
    </source>
</evidence>
<dbReference type="PANTHER" id="PTHR11616">
    <property type="entry name" value="SODIUM/CHLORIDE DEPENDENT TRANSPORTER"/>
    <property type="match status" value="1"/>
</dbReference>
<feature type="transmembrane region" description="Helical" evidence="10">
    <location>
        <begin position="132"/>
        <end position="153"/>
    </location>
</feature>